<protein>
    <submittedName>
        <fullName evidence="2">YopX family protein</fullName>
    </submittedName>
</protein>
<sequence>MREIKFRAWMPYNEDPNDMRMEYYPQLFAEDGNGIFNINSAFAHQIDYFADNGTYPEAVIKFMQYTGLHDENGREIYEGDIVKLHQVVLSPDDTIGWVEYTAQYGYSIRFGKRRCRQSDWATDEGANYEVIGNIFENPELLEESK</sequence>
<keyword evidence="3" id="KW-1185">Reference proteome</keyword>
<reference evidence="3" key="1">
    <citation type="journal article" date="2019" name="Int. J. Syst. Evol. Microbiol.">
        <title>The Global Catalogue of Microorganisms (GCM) 10K type strain sequencing project: providing services to taxonomists for standard genome sequencing and annotation.</title>
        <authorList>
            <consortium name="The Broad Institute Genomics Platform"/>
            <consortium name="The Broad Institute Genome Sequencing Center for Infectious Disease"/>
            <person name="Wu L."/>
            <person name="Ma J."/>
        </authorList>
    </citation>
    <scope>NUCLEOTIDE SEQUENCE [LARGE SCALE GENOMIC DNA]</scope>
    <source>
        <strain evidence="3">CCM 8947</strain>
    </source>
</reference>
<dbReference type="RefSeq" id="WP_125697314.1">
    <property type="nucleotide sequence ID" value="NZ_JBHTOG010000003.1"/>
</dbReference>
<dbReference type="Proteomes" id="UP001597192">
    <property type="component" value="Unassembled WGS sequence"/>
</dbReference>
<evidence type="ECO:0000313" key="2">
    <source>
        <dbReference type="EMBL" id="MFD1431202.1"/>
    </source>
</evidence>
<dbReference type="EMBL" id="JBHTOG010000003">
    <property type="protein sequence ID" value="MFD1431202.1"/>
    <property type="molecule type" value="Genomic_DNA"/>
</dbReference>
<organism evidence="2 3">
    <name type="scientific">Lacticaseibacillus yichunensis</name>
    <dbReference type="NCBI Taxonomy" id="2486015"/>
    <lineage>
        <taxon>Bacteria</taxon>
        <taxon>Bacillati</taxon>
        <taxon>Bacillota</taxon>
        <taxon>Bacilli</taxon>
        <taxon>Lactobacillales</taxon>
        <taxon>Lactobacillaceae</taxon>
        <taxon>Lacticaseibacillus</taxon>
    </lineage>
</organism>
<accession>A0ABW4CKJ1</accession>
<dbReference type="NCBIfam" id="TIGR01671">
    <property type="entry name" value="phage_TIGR01671"/>
    <property type="match status" value="1"/>
</dbReference>
<dbReference type="Pfam" id="PF09643">
    <property type="entry name" value="YopX"/>
    <property type="match status" value="1"/>
</dbReference>
<gene>
    <name evidence="2" type="ORF">ACFQ47_00575</name>
</gene>
<feature type="domain" description="YopX protein" evidence="1">
    <location>
        <begin position="5"/>
        <end position="142"/>
    </location>
</feature>
<dbReference type="SUPFAM" id="SSF159006">
    <property type="entry name" value="YopX-like"/>
    <property type="match status" value="1"/>
</dbReference>
<dbReference type="Gene3D" id="2.30.30.290">
    <property type="entry name" value="YopX-like domains"/>
    <property type="match status" value="1"/>
</dbReference>
<evidence type="ECO:0000259" key="1">
    <source>
        <dbReference type="Pfam" id="PF09643"/>
    </source>
</evidence>
<comment type="caution">
    <text evidence="2">The sequence shown here is derived from an EMBL/GenBank/DDBJ whole genome shotgun (WGS) entry which is preliminary data.</text>
</comment>
<dbReference type="InterPro" id="IPR010024">
    <property type="entry name" value="CHP16711"/>
</dbReference>
<name>A0ABW4CKJ1_9LACO</name>
<proteinExistence type="predicted"/>
<dbReference type="InterPro" id="IPR019096">
    <property type="entry name" value="YopX_protein"/>
</dbReference>
<dbReference type="InterPro" id="IPR023385">
    <property type="entry name" value="YopX-like_C"/>
</dbReference>
<evidence type="ECO:0000313" key="3">
    <source>
        <dbReference type="Proteomes" id="UP001597192"/>
    </source>
</evidence>